<organism evidence="1 2">
    <name type="scientific">Paenibacillus selenitireducens</name>
    <dbReference type="NCBI Taxonomy" id="1324314"/>
    <lineage>
        <taxon>Bacteria</taxon>
        <taxon>Bacillati</taxon>
        <taxon>Bacillota</taxon>
        <taxon>Bacilli</taxon>
        <taxon>Bacillales</taxon>
        <taxon>Paenibacillaceae</taxon>
        <taxon>Paenibacillus</taxon>
    </lineage>
</organism>
<comment type="caution">
    <text evidence="1">The sequence shown here is derived from an EMBL/GenBank/DDBJ whole genome shotgun (WGS) entry which is preliminary data.</text>
</comment>
<reference evidence="1 2" key="1">
    <citation type="submission" date="2017-01" db="EMBL/GenBank/DDBJ databases">
        <title>Genome analysis of Paenibacillus selenitrireducens ES3-24.</title>
        <authorList>
            <person name="Xu D."/>
            <person name="Yao R."/>
            <person name="Zheng S."/>
        </authorList>
    </citation>
    <scope>NUCLEOTIDE SEQUENCE [LARGE SCALE GENOMIC DNA]</scope>
    <source>
        <strain evidence="1 2">ES3-24</strain>
    </source>
</reference>
<dbReference type="AlphaFoldDB" id="A0A1T2XA25"/>
<dbReference type="STRING" id="1324314.BVG16_16350"/>
<evidence type="ECO:0000313" key="1">
    <source>
        <dbReference type="EMBL" id="OPA76741.1"/>
    </source>
</evidence>
<sequence>MSRTLIDEKLIDYTTFLEGNTYLGVTSVQLPALEMMSDTLKGAGIAGEIDSITPGHFGPMPIIFNWRTTPTREAVQLMKPKAHLIEFRAAIQVFNKTTSEHDEVGKKITVRAFPKKLDLGKAEAATTMDGSNEMECIYLKVEEDGAVLIEIDKLNNIYVVDGFDYRAKLRNILAL</sequence>
<dbReference type="Pfam" id="PF04985">
    <property type="entry name" value="Phage_tube"/>
    <property type="match status" value="1"/>
</dbReference>
<dbReference type="Proteomes" id="UP000190188">
    <property type="component" value="Unassembled WGS sequence"/>
</dbReference>
<name>A0A1T2XA25_9BACL</name>
<dbReference type="InterPro" id="IPR006498">
    <property type="entry name" value="Tail_tube"/>
</dbReference>
<gene>
    <name evidence="1" type="ORF">BVG16_16350</name>
</gene>
<dbReference type="OrthoDB" id="9814992at2"/>
<accession>A0A1T2XA25</accession>
<keyword evidence="2" id="KW-1185">Reference proteome</keyword>
<dbReference type="EMBL" id="MSZX01000006">
    <property type="protein sequence ID" value="OPA76741.1"/>
    <property type="molecule type" value="Genomic_DNA"/>
</dbReference>
<protein>
    <submittedName>
        <fullName evidence="1">Phage tail protein</fullName>
    </submittedName>
</protein>
<dbReference type="RefSeq" id="WP_078499759.1">
    <property type="nucleotide sequence ID" value="NZ_MSZX01000006.1"/>
</dbReference>
<proteinExistence type="predicted"/>
<evidence type="ECO:0000313" key="2">
    <source>
        <dbReference type="Proteomes" id="UP000190188"/>
    </source>
</evidence>